<feature type="compositionally biased region" description="Polar residues" evidence="4">
    <location>
        <begin position="498"/>
        <end position="511"/>
    </location>
</feature>
<keyword evidence="2" id="KW-0677">Repeat</keyword>
<dbReference type="InParanoid" id="A0A1Y2BIQ0"/>
<dbReference type="PANTHER" id="PTHR11227">
    <property type="entry name" value="WD-REPEAT PROTEIN INTERACTING WITH PHOSPHOINOSIDES WIPI -RELATED"/>
    <property type="match status" value="1"/>
</dbReference>
<proteinExistence type="inferred from homology"/>
<feature type="compositionally biased region" description="Basic and acidic residues" evidence="4">
    <location>
        <begin position="429"/>
        <end position="440"/>
    </location>
</feature>
<dbReference type="STRING" id="71784.A0A1Y2BIQ0"/>
<evidence type="ECO:0000313" key="6">
    <source>
        <dbReference type="Proteomes" id="UP000193986"/>
    </source>
</evidence>
<evidence type="ECO:0008006" key="7">
    <source>
        <dbReference type="Google" id="ProtNLM"/>
    </source>
</evidence>
<dbReference type="InterPro" id="IPR001680">
    <property type="entry name" value="WD40_rpt"/>
</dbReference>
<comment type="similarity">
    <text evidence="3">Belongs to the WD repeat PROPPIN family.</text>
</comment>
<keyword evidence="1" id="KW-0853">WD repeat</keyword>
<dbReference type="Proteomes" id="UP000193986">
    <property type="component" value="Unassembled WGS sequence"/>
</dbReference>
<feature type="compositionally biased region" description="Basic and acidic residues" evidence="4">
    <location>
        <begin position="561"/>
        <end position="575"/>
    </location>
</feature>
<dbReference type="SUPFAM" id="SSF50978">
    <property type="entry name" value="WD40 repeat-like"/>
    <property type="match status" value="1"/>
</dbReference>
<protein>
    <recommendedName>
        <fullName evidence="7">WD40-repeat-containing domain protein</fullName>
    </recommendedName>
</protein>
<evidence type="ECO:0000256" key="4">
    <source>
        <dbReference type="SAM" id="MobiDB-lite"/>
    </source>
</evidence>
<dbReference type="SMART" id="SM00320">
    <property type="entry name" value="WD40"/>
    <property type="match status" value="2"/>
</dbReference>
<evidence type="ECO:0000256" key="3">
    <source>
        <dbReference type="ARBA" id="ARBA00025740"/>
    </source>
</evidence>
<reference evidence="5 6" key="1">
    <citation type="submission" date="2016-07" db="EMBL/GenBank/DDBJ databases">
        <title>Pervasive Adenine N6-methylation of Active Genes in Fungi.</title>
        <authorList>
            <consortium name="DOE Joint Genome Institute"/>
            <person name="Mondo S.J."/>
            <person name="Dannebaum R.O."/>
            <person name="Kuo R.C."/>
            <person name="Labutti K."/>
            <person name="Haridas S."/>
            <person name="Kuo A."/>
            <person name="Salamov A."/>
            <person name="Ahrendt S.R."/>
            <person name="Lipzen A."/>
            <person name="Sullivan W."/>
            <person name="Andreopoulos W.B."/>
            <person name="Clum A."/>
            <person name="Lindquist E."/>
            <person name="Daum C."/>
            <person name="Ramamoorthy G.K."/>
            <person name="Gryganskyi A."/>
            <person name="Culley D."/>
            <person name="Magnuson J.K."/>
            <person name="James T.Y."/>
            <person name="O'Malley M.A."/>
            <person name="Stajich J.E."/>
            <person name="Spatafora J.W."/>
            <person name="Visel A."/>
            <person name="Grigoriev I.V."/>
        </authorList>
    </citation>
    <scope>NUCLEOTIDE SEQUENCE [LARGE SCALE GENOMIC DNA]</scope>
    <source>
        <strain evidence="5 6">68-887.2</strain>
    </source>
</reference>
<dbReference type="EMBL" id="MCFC01000002">
    <property type="protein sequence ID" value="ORY34662.1"/>
    <property type="molecule type" value="Genomic_DNA"/>
</dbReference>
<dbReference type="Gene3D" id="2.130.10.10">
    <property type="entry name" value="YVTN repeat-like/Quinoprotein amine dehydrogenase"/>
    <property type="match status" value="1"/>
</dbReference>
<dbReference type="InterPro" id="IPR036322">
    <property type="entry name" value="WD40_repeat_dom_sf"/>
</dbReference>
<organism evidence="5 6">
    <name type="scientific">Naematelia encephala</name>
    <dbReference type="NCBI Taxonomy" id="71784"/>
    <lineage>
        <taxon>Eukaryota</taxon>
        <taxon>Fungi</taxon>
        <taxon>Dikarya</taxon>
        <taxon>Basidiomycota</taxon>
        <taxon>Agaricomycotina</taxon>
        <taxon>Tremellomycetes</taxon>
        <taxon>Tremellales</taxon>
        <taxon>Naemateliaceae</taxon>
        <taxon>Naematelia</taxon>
    </lineage>
</organism>
<gene>
    <name evidence="5" type="ORF">BCR39DRAFT_585627</name>
</gene>
<feature type="compositionally biased region" description="Polar residues" evidence="4">
    <location>
        <begin position="456"/>
        <end position="466"/>
    </location>
</feature>
<evidence type="ECO:0000256" key="1">
    <source>
        <dbReference type="ARBA" id="ARBA00022574"/>
    </source>
</evidence>
<dbReference type="InterPro" id="IPR048720">
    <property type="entry name" value="PROPPIN"/>
</dbReference>
<keyword evidence="6" id="KW-1185">Reference proteome</keyword>
<dbReference type="AlphaFoldDB" id="A0A1Y2BIQ0"/>
<evidence type="ECO:0000313" key="5">
    <source>
        <dbReference type="EMBL" id="ORY34662.1"/>
    </source>
</evidence>
<dbReference type="OrthoDB" id="1667587at2759"/>
<dbReference type="GO" id="GO:0005737">
    <property type="term" value="C:cytoplasm"/>
    <property type="evidence" value="ECO:0007669"/>
    <property type="project" value="UniProtKB-ARBA"/>
</dbReference>
<feature type="region of interest" description="Disordered" evidence="4">
    <location>
        <begin position="551"/>
        <end position="577"/>
    </location>
</feature>
<sequence>MQLGRYQVSTLRPAPILSIKFSQDGRFFAVASETGYEIWRSFPLGLLRRRSLPGTLALALPLPNSPLLVLQGGGNAPLYPPNKAVIYHDGLGAAVAELEFGEKIRGIVARQGTICIALVRRTIAFEYGIGDQRGKGKAKETQDGHGSGFWLSKIGEWETAPNELGVFPVLKLTDEDCQADNNGSGLIALATVPGSTLLALPGRQPGHVQLINLPRCPAPAKSQSQTPSSSIAQPYRSPIILAHTHPLSTLSCTATGSHVITASERGTLLRVWDTSRGRLERELRRGVDRAEIWGVTAEDAVLREWPTSSSGDADKRRDEVRRKGGRVVGWSDKGTVHVWGAVDDDVTLRPPNAPSLTHLLSRNLPLPKYFSSTASSAQYHLPRKNPHAFASVMSGPSDEADELSERFVVGWIEVQVQVDPPSSAPHTPAVERRGSSDFRRISGGMGSREERHSFGSDETSSRTATPTLIGRGDTSTTKRGGGGETPTPIPTPTTTGPRRQSTLSIVPGSTGSKKDRNRVKTASIETTIPKLTTRTESQLVAITYSGDWYRLRIPEPTTTTNDDKDKDKDDDERNNGKCQLVEYRRLGVGGRGW</sequence>
<accession>A0A1Y2BIQ0</accession>
<comment type="caution">
    <text evidence="5">The sequence shown here is derived from an EMBL/GenBank/DDBJ whole genome shotgun (WGS) entry which is preliminary data.</text>
</comment>
<dbReference type="InterPro" id="IPR015943">
    <property type="entry name" value="WD40/YVTN_repeat-like_dom_sf"/>
</dbReference>
<name>A0A1Y2BIQ0_9TREE</name>
<evidence type="ECO:0000256" key="2">
    <source>
        <dbReference type="ARBA" id="ARBA00022737"/>
    </source>
</evidence>
<feature type="region of interest" description="Disordered" evidence="4">
    <location>
        <begin position="419"/>
        <end position="521"/>
    </location>
</feature>